<comment type="caution">
    <text evidence="1">The sequence shown here is derived from an EMBL/GenBank/DDBJ whole genome shotgun (WGS) entry which is preliminary data.</text>
</comment>
<reference evidence="1 2" key="1">
    <citation type="submission" date="2021-06" db="EMBL/GenBank/DDBJ databases">
        <authorList>
            <person name="Palmer J.M."/>
        </authorList>
    </citation>
    <scope>NUCLEOTIDE SEQUENCE [LARGE SCALE GENOMIC DNA]</scope>
    <source>
        <strain evidence="1 2">XR_2019</strain>
        <tissue evidence="1">Muscle</tissue>
    </source>
</reference>
<keyword evidence="2" id="KW-1185">Reference proteome</keyword>
<name>A0ABV0W1S7_9TELE</name>
<dbReference type="EMBL" id="JAHRIM010020577">
    <property type="protein sequence ID" value="MEQ2262596.1"/>
    <property type="molecule type" value="Genomic_DNA"/>
</dbReference>
<evidence type="ECO:0000313" key="1">
    <source>
        <dbReference type="EMBL" id="MEQ2262596.1"/>
    </source>
</evidence>
<protein>
    <submittedName>
        <fullName evidence="1">Uncharacterized protein</fullName>
    </submittedName>
</protein>
<evidence type="ECO:0000313" key="2">
    <source>
        <dbReference type="Proteomes" id="UP001444071"/>
    </source>
</evidence>
<sequence>MCSLSDSNFVQSLTKGNLRMHVLRVTDMQYQSTQIIYQTMMKPKWKGSMLKRKDISNDLAHQSGKCYKAISELSEVLQKDYLLIKPVSDCSQNSQNFISQEIHTMVRLPKHPRAPFQNLHASVYMGKVKVHDKTIRKKTEQV</sequence>
<gene>
    <name evidence="1" type="ORF">XENORESO_016661</name>
</gene>
<dbReference type="Proteomes" id="UP001444071">
    <property type="component" value="Unassembled WGS sequence"/>
</dbReference>
<proteinExistence type="predicted"/>
<accession>A0ABV0W1S7</accession>
<organism evidence="1 2">
    <name type="scientific">Xenotaenia resolanae</name>
    <dbReference type="NCBI Taxonomy" id="208358"/>
    <lineage>
        <taxon>Eukaryota</taxon>
        <taxon>Metazoa</taxon>
        <taxon>Chordata</taxon>
        <taxon>Craniata</taxon>
        <taxon>Vertebrata</taxon>
        <taxon>Euteleostomi</taxon>
        <taxon>Actinopterygii</taxon>
        <taxon>Neopterygii</taxon>
        <taxon>Teleostei</taxon>
        <taxon>Neoteleostei</taxon>
        <taxon>Acanthomorphata</taxon>
        <taxon>Ovalentaria</taxon>
        <taxon>Atherinomorphae</taxon>
        <taxon>Cyprinodontiformes</taxon>
        <taxon>Goodeidae</taxon>
        <taxon>Xenotaenia</taxon>
    </lineage>
</organism>